<gene>
    <name evidence="1" type="ORF">N7G274_000137</name>
</gene>
<proteinExistence type="predicted"/>
<name>A0ABR4AU16_9LECA</name>
<organism evidence="1 2">
    <name type="scientific">Stereocaulon virgatum</name>
    <dbReference type="NCBI Taxonomy" id="373712"/>
    <lineage>
        <taxon>Eukaryota</taxon>
        <taxon>Fungi</taxon>
        <taxon>Dikarya</taxon>
        <taxon>Ascomycota</taxon>
        <taxon>Pezizomycotina</taxon>
        <taxon>Lecanoromycetes</taxon>
        <taxon>OSLEUM clade</taxon>
        <taxon>Lecanoromycetidae</taxon>
        <taxon>Lecanorales</taxon>
        <taxon>Lecanorineae</taxon>
        <taxon>Stereocaulaceae</taxon>
        <taxon>Stereocaulon</taxon>
    </lineage>
</organism>
<comment type="caution">
    <text evidence="1">The sequence shown here is derived from an EMBL/GenBank/DDBJ whole genome shotgun (WGS) entry which is preliminary data.</text>
</comment>
<keyword evidence="2" id="KW-1185">Reference proteome</keyword>
<dbReference type="EMBL" id="JBEFKJ010000001">
    <property type="protein sequence ID" value="KAL2048226.1"/>
    <property type="molecule type" value="Genomic_DNA"/>
</dbReference>
<dbReference type="Proteomes" id="UP001590950">
    <property type="component" value="Unassembled WGS sequence"/>
</dbReference>
<evidence type="ECO:0000313" key="1">
    <source>
        <dbReference type="EMBL" id="KAL2048226.1"/>
    </source>
</evidence>
<protein>
    <submittedName>
        <fullName evidence="1">Uncharacterized protein</fullName>
    </submittedName>
</protein>
<evidence type="ECO:0000313" key="2">
    <source>
        <dbReference type="Proteomes" id="UP001590950"/>
    </source>
</evidence>
<reference evidence="1 2" key="1">
    <citation type="submission" date="2024-09" db="EMBL/GenBank/DDBJ databases">
        <title>Rethinking Asexuality: The Enigmatic Case of Functional Sexual Genes in Lepraria (Stereocaulaceae).</title>
        <authorList>
            <person name="Doellman M."/>
            <person name="Sun Y."/>
            <person name="Barcenas-Pena A."/>
            <person name="Lumbsch H.T."/>
            <person name="Grewe F."/>
        </authorList>
    </citation>
    <scope>NUCLEOTIDE SEQUENCE [LARGE SCALE GENOMIC DNA]</scope>
    <source>
        <strain evidence="1 2">Mercado 3170</strain>
    </source>
</reference>
<sequence>MTHIVCASGTYMIWLRKGSNTRNPIVLKDKRSVSIAALTALRADDTTWEFFDKWDGWLFYIEENDNEGSESDNDGIDTTNH</sequence>
<accession>A0ABR4AU16</accession>